<evidence type="ECO:0000256" key="3">
    <source>
        <dbReference type="ARBA" id="ARBA00022827"/>
    </source>
</evidence>
<dbReference type="SUPFAM" id="SSF56176">
    <property type="entry name" value="FAD-binding/transporter-associated domain-like"/>
    <property type="match status" value="1"/>
</dbReference>
<accession>A0ABN2YNZ2</accession>
<dbReference type="InterPro" id="IPR016164">
    <property type="entry name" value="FAD-linked_Oxase-like_C"/>
</dbReference>
<dbReference type="PROSITE" id="PS51387">
    <property type="entry name" value="FAD_PCMH"/>
    <property type="match status" value="1"/>
</dbReference>
<evidence type="ECO:0000259" key="5">
    <source>
        <dbReference type="PROSITE" id="PS51387"/>
    </source>
</evidence>
<comment type="caution">
    <text evidence="6">The sequence shown here is derived from an EMBL/GenBank/DDBJ whole genome shotgun (WGS) entry which is preliminary data.</text>
</comment>
<dbReference type="InterPro" id="IPR006094">
    <property type="entry name" value="Oxid_FAD_bind_N"/>
</dbReference>
<dbReference type="Gene3D" id="3.40.462.10">
    <property type="entry name" value="FAD-linked oxidases, C-terminal domain"/>
    <property type="match status" value="1"/>
</dbReference>
<evidence type="ECO:0000256" key="4">
    <source>
        <dbReference type="ARBA" id="ARBA00023002"/>
    </source>
</evidence>
<proteinExistence type="predicted"/>
<dbReference type="Pfam" id="PF02913">
    <property type="entry name" value="FAD-oxidase_C"/>
    <property type="match status" value="1"/>
</dbReference>
<dbReference type="InterPro" id="IPR036318">
    <property type="entry name" value="FAD-bd_PCMH-like_sf"/>
</dbReference>
<protein>
    <submittedName>
        <fullName evidence="6">FAD-binding oxidoreductase</fullName>
    </submittedName>
</protein>
<dbReference type="InterPro" id="IPR016170">
    <property type="entry name" value="Cytok_DH_C_sf"/>
</dbReference>
<gene>
    <name evidence="6" type="ORF">GCM10009825_09250</name>
</gene>
<dbReference type="RefSeq" id="WP_344362605.1">
    <property type="nucleotide sequence ID" value="NZ_BAAAQB010000012.1"/>
</dbReference>
<dbReference type="InterPro" id="IPR016167">
    <property type="entry name" value="FAD-bd_PCMH_sub1"/>
</dbReference>
<dbReference type="SUPFAM" id="SSF55103">
    <property type="entry name" value="FAD-linked oxidases, C-terminal domain"/>
    <property type="match status" value="1"/>
</dbReference>
<organism evidence="6 7">
    <name type="scientific">Arthrobacter humicola</name>
    <dbReference type="NCBI Taxonomy" id="409291"/>
    <lineage>
        <taxon>Bacteria</taxon>
        <taxon>Bacillati</taxon>
        <taxon>Actinomycetota</taxon>
        <taxon>Actinomycetes</taxon>
        <taxon>Micrococcales</taxon>
        <taxon>Micrococcaceae</taxon>
        <taxon>Arthrobacter</taxon>
    </lineage>
</organism>
<sequence>MTQHMTTSTELKSSPSVLTQAIARMTDVLGADAVLLDERQVKEFHDPYEGADAGDYQPSFVVQPSTVEEIQAVVRIANELQIQLWTSSTGRNYGYGGSAPVVNGSVVLSLRRMNKILEINEAAGYALLEPGVSFFDLYNEIKARGLKLWISVPDLGWGSIVGNTLDHGYGYTVNGDHASAVCGMEVVLASGEVVRTGLGAISNSPMWQRHKRGFGPSLDSLFMQSNFGIVSKMGVWLMPEPEVFTTGAIICHNDEDIAPLIDALRPLVLDGTIQGLPLITSSPEPADGRANPMEDTAGMSKAAKLSATLPPGRWHARIAFYGHEAIVEARRRIVTDAVAHLPGVTVDLRSYRGDVSPEDVHPLDLVPAGIPNMFLLDMMKKHMGENVGHIDFSPAIPFDGESAAKHELMVRTILEEAGLVAGFGWIANTRSLVGACMVFFDVNNPAEAAAAHAAVELMCQKAAEWGWSEYRAHPSLIGHVAKNFDFNDHALNRLYTSLKDALDPAGTLSPGNHGIWPSPAKKS</sequence>
<evidence type="ECO:0000313" key="6">
    <source>
        <dbReference type="EMBL" id="GAA2129201.1"/>
    </source>
</evidence>
<name>A0ABN2YNZ2_9MICC</name>
<keyword evidence="7" id="KW-1185">Reference proteome</keyword>
<dbReference type="InterPro" id="IPR016169">
    <property type="entry name" value="FAD-bd_PCMH_sub2"/>
</dbReference>
<dbReference type="EMBL" id="BAAAQB010000012">
    <property type="protein sequence ID" value="GAA2129201.1"/>
    <property type="molecule type" value="Genomic_DNA"/>
</dbReference>
<reference evidence="6 7" key="1">
    <citation type="journal article" date="2019" name="Int. J. Syst. Evol. Microbiol.">
        <title>The Global Catalogue of Microorganisms (GCM) 10K type strain sequencing project: providing services to taxonomists for standard genome sequencing and annotation.</title>
        <authorList>
            <consortium name="The Broad Institute Genomics Platform"/>
            <consortium name="The Broad Institute Genome Sequencing Center for Infectious Disease"/>
            <person name="Wu L."/>
            <person name="Ma J."/>
        </authorList>
    </citation>
    <scope>NUCLEOTIDE SEQUENCE [LARGE SCALE GENOMIC DNA]</scope>
    <source>
        <strain evidence="6 7">JCM 15921</strain>
    </source>
</reference>
<dbReference type="Pfam" id="PF01565">
    <property type="entry name" value="FAD_binding_4"/>
    <property type="match status" value="1"/>
</dbReference>
<dbReference type="InterPro" id="IPR016166">
    <property type="entry name" value="FAD-bd_PCMH"/>
</dbReference>
<keyword evidence="3" id="KW-0274">FAD</keyword>
<keyword evidence="2" id="KW-0285">Flavoprotein</keyword>
<dbReference type="InterPro" id="IPR016171">
    <property type="entry name" value="Vanillyl_alc_oxidase_C-sub2"/>
</dbReference>
<dbReference type="Gene3D" id="3.30.465.10">
    <property type="match status" value="1"/>
</dbReference>
<dbReference type="Proteomes" id="UP001500102">
    <property type="component" value="Unassembled WGS sequence"/>
</dbReference>
<dbReference type="PANTHER" id="PTHR11748:SF114">
    <property type="entry name" value="ARYL-ALCOHOL OXIDASE VANILLYL-ALCOHOL OXIDASE (AFU_ORTHOLOGUE AFUA_3G09500)-RELATED"/>
    <property type="match status" value="1"/>
</dbReference>
<evidence type="ECO:0000256" key="2">
    <source>
        <dbReference type="ARBA" id="ARBA00022630"/>
    </source>
</evidence>
<dbReference type="PANTHER" id="PTHR11748">
    <property type="entry name" value="D-LACTATE DEHYDROGENASE"/>
    <property type="match status" value="1"/>
</dbReference>
<dbReference type="Gene3D" id="3.30.43.10">
    <property type="entry name" value="Uridine Diphospho-n-acetylenolpyruvylglucosamine Reductase, domain 2"/>
    <property type="match status" value="1"/>
</dbReference>
<feature type="domain" description="FAD-binding PCMH-type" evidence="5">
    <location>
        <begin position="54"/>
        <end position="240"/>
    </location>
</feature>
<comment type="cofactor">
    <cofactor evidence="1">
        <name>FAD</name>
        <dbReference type="ChEBI" id="CHEBI:57692"/>
    </cofactor>
</comment>
<dbReference type="Gene3D" id="1.10.45.10">
    <property type="entry name" value="Vanillyl-alcohol Oxidase, Chain A, domain 4"/>
    <property type="match status" value="1"/>
</dbReference>
<keyword evidence="4" id="KW-0560">Oxidoreductase</keyword>
<dbReference type="InterPro" id="IPR004113">
    <property type="entry name" value="FAD-bd_oxidored_4_C"/>
</dbReference>
<evidence type="ECO:0000256" key="1">
    <source>
        <dbReference type="ARBA" id="ARBA00001974"/>
    </source>
</evidence>
<evidence type="ECO:0000313" key="7">
    <source>
        <dbReference type="Proteomes" id="UP001500102"/>
    </source>
</evidence>